<sequence length="162" mass="17132">MAVTSRLHELRAEGKHELADTLAAEALRNETPSVTVKTDHVRVETPTFVGEHALATGFDATDEATVRDTLAREGRYSLVGDDSGHTFTTGCLYDAVVDQLLDAPAATDRATEAAERGDDAQTIAPDGDGTGDVDPVTPVETTRGPASVIRQAVAAVQNQFRS</sequence>
<evidence type="ECO:0000313" key="2">
    <source>
        <dbReference type="EMBL" id="MFC5970106.1"/>
    </source>
</evidence>
<comment type="caution">
    <text evidence="2">The sequence shown here is derived from an EMBL/GenBank/DDBJ whole genome shotgun (WGS) entry which is preliminary data.</text>
</comment>
<protein>
    <submittedName>
        <fullName evidence="2">Uncharacterized protein</fullName>
    </submittedName>
</protein>
<proteinExistence type="predicted"/>
<evidence type="ECO:0000256" key="1">
    <source>
        <dbReference type="SAM" id="MobiDB-lite"/>
    </source>
</evidence>
<feature type="region of interest" description="Disordered" evidence="1">
    <location>
        <begin position="110"/>
        <end position="144"/>
    </location>
</feature>
<dbReference type="AlphaFoldDB" id="A0ABD5RHP1"/>
<organism evidence="2 3">
    <name type="scientific">Halomarina salina</name>
    <dbReference type="NCBI Taxonomy" id="1872699"/>
    <lineage>
        <taxon>Archaea</taxon>
        <taxon>Methanobacteriati</taxon>
        <taxon>Methanobacteriota</taxon>
        <taxon>Stenosarchaea group</taxon>
        <taxon>Halobacteria</taxon>
        <taxon>Halobacteriales</taxon>
        <taxon>Natronomonadaceae</taxon>
        <taxon>Halomarina</taxon>
    </lineage>
</organism>
<dbReference type="EMBL" id="JBHSQH010000001">
    <property type="protein sequence ID" value="MFC5970106.1"/>
    <property type="molecule type" value="Genomic_DNA"/>
</dbReference>
<name>A0ABD5RHP1_9EURY</name>
<reference evidence="2 3" key="1">
    <citation type="journal article" date="2019" name="Int. J. Syst. Evol. Microbiol.">
        <title>The Global Catalogue of Microorganisms (GCM) 10K type strain sequencing project: providing services to taxonomists for standard genome sequencing and annotation.</title>
        <authorList>
            <consortium name="The Broad Institute Genomics Platform"/>
            <consortium name="The Broad Institute Genome Sequencing Center for Infectious Disease"/>
            <person name="Wu L."/>
            <person name="Ma J."/>
        </authorList>
    </citation>
    <scope>NUCLEOTIDE SEQUENCE [LARGE SCALE GENOMIC DNA]</scope>
    <source>
        <strain evidence="2 3">CGMCC 1.12543</strain>
    </source>
</reference>
<accession>A0ABD5RHP1</accession>
<dbReference type="RefSeq" id="WP_247418773.1">
    <property type="nucleotide sequence ID" value="NZ_JALLGW010000002.1"/>
</dbReference>
<dbReference type="Proteomes" id="UP001596099">
    <property type="component" value="Unassembled WGS sequence"/>
</dbReference>
<gene>
    <name evidence="2" type="ORF">ACFPYI_02065</name>
</gene>
<feature type="compositionally biased region" description="Basic and acidic residues" evidence="1">
    <location>
        <begin position="110"/>
        <end position="119"/>
    </location>
</feature>
<evidence type="ECO:0000313" key="3">
    <source>
        <dbReference type="Proteomes" id="UP001596099"/>
    </source>
</evidence>
<keyword evidence="3" id="KW-1185">Reference proteome</keyword>